<organism evidence="13 14">
    <name type="scientific">Algoriphagus aquimarinus</name>
    <dbReference type="NCBI Taxonomy" id="237018"/>
    <lineage>
        <taxon>Bacteria</taxon>
        <taxon>Pseudomonadati</taxon>
        <taxon>Bacteroidota</taxon>
        <taxon>Cytophagia</taxon>
        <taxon>Cytophagales</taxon>
        <taxon>Cyclobacteriaceae</taxon>
        <taxon>Algoriphagus</taxon>
    </lineage>
</organism>
<proteinExistence type="inferred from homology"/>
<dbReference type="EMBL" id="FOKK01000025">
    <property type="protein sequence ID" value="SFB58878.1"/>
    <property type="molecule type" value="Genomic_DNA"/>
</dbReference>
<keyword evidence="4 8" id="KW-0812">Transmembrane</keyword>
<feature type="domain" description="TonB-dependent receptor-like beta-barrel" evidence="11">
    <location>
        <begin position="409"/>
        <end position="928"/>
    </location>
</feature>
<gene>
    <name evidence="13" type="ORF">SAMN04489723_12517</name>
</gene>
<dbReference type="Pfam" id="PF07715">
    <property type="entry name" value="Plug"/>
    <property type="match status" value="1"/>
</dbReference>
<keyword evidence="7 8" id="KW-0998">Cell outer membrane</keyword>
<dbReference type="SUPFAM" id="SSF56935">
    <property type="entry name" value="Porins"/>
    <property type="match status" value="1"/>
</dbReference>
<dbReference type="Pfam" id="PF00593">
    <property type="entry name" value="TonB_dep_Rec_b-barrel"/>
    <property type="match status" value="1"/>
</dbReference>
<evidence type="ECO:0000256" key="5">
    <source>
        <dbReference type="ARBA" id="ARBA00023077"/>
    </source>
</evidence>
<evidence type="ECO:0000259" key="11">
    <source>
        <dbReference type="Pfam" id="PF00593"/>
    </source>
</evidence>
<evidence type="ECO:0000256" key="2">
    <source>
        <dbReference type="ARBA" id="ARBA00022448"/>
    </source>
</evidence>
<comment type="similarity">
    <text evidence="8 9">Belongs to the TonB-dependent receptor family.</text>
</comment>
<keyword evidence="10" id="KW-0732">Signal</keyword>
<reference evidence="13 14" key="1">
    <citation type="submission" date="2016-10" db="EMBL/GenBank/DDBJ databases">
        <authorList>
            <person name="de Groot N.N."/>
        </authorList>
    </citation>
    <scope>NUCLEOTIDE SEQUENCE [LARGE SCALE GENOMIC DNA]</scope>
    <source>
        <strain evidence="13 14">DSM 23399</strain>
    </source>
</reference>
<evidence type="ECO:0000256" key="1">
    <source>
        <dbReference type="ARBA" id="ARBA00004571"/>
    </source>
</evidence>
<evidence type="ECO:0000256" key="8">
    <source>
        <dbReference type="PROSITE-ProRule" id="PRU01360"/>
    </source>
</evidence>
<feature type="domain" description="TonB-dependent receptor plug" evidence="12">
    <location>
        <begin position="120"/>
        <end position="225"/>
    </location>
</feature>
<feature type="chain" id="PRO_5011704113" evidence="10">
    <location>
        <begin position="21"/>
        <end position="1034"/>
    </location>
</feature>
<evidence type="ECO:0000313" key="13">
    <source>
        <dbReference type="EMBL" id="SFB58878.1"/>
    </source>
</evidence>
<feature type="signal peptide" evidence="10">
    <location>
        <begin position="1"/>
        <end position="20"/>
    </location>
</feature>
<dbReference type="InterPro" id="IPR039426">
    <property type="entry name" value="TonB-dep_rcpt-like"/>
</dbReference>
<dbReference type="Gene3D" id="2.170.130.10">
    <property type="entry name" value="TonB-dependent receptor, plug domain"/>
    <property type="match status" value="1"/>
</dbReference>
<name>A0A1I1CDD2_9BACT</name>
<dbReference type="InterPro" id="IPR023996">
    <property type="entry name" value="TonB-dep_OMP_SusC/RagA"/>
</dbReference>
<dbReference type="Proteomes" id="UP000198790">
    <property type="component" value="Unassembled WGS sequence"/>
</dbReference>
<evidence type="ECO:0000313" key="14">
    <source>
        <dbReference type="Proteomes" id="UP000198790"/>
    </source>
</evidence>
<dbReference type="AlphaFoldDB" id="A0A1I1CDD2"/>
<keyword evidence="14" id="KW-1185">Reference proteome</keyword>
<dbReference type="NCBIfam" id="TIGR04056">
    <property type="entry name" value="OMP_RagA_SusC"/>
    <property type="match status" value="1"/>
</dbReference>
<evidence type="ECO:0000256" key="10">
    <source>
        <dbReference type="SAM" id="SignalP"/>
    </source>
</evidence>
<keyword evidence="5 9" id="KW-0798">TonB box</keyword>
<dbReference type="SUPFAM" id="SSF49464">
    <property type="entry name" value="Carboxypeptidase regulatory domain-like"/>
    <property type="match status" value="1"/>
</dbReference>
<dbReference type="RefSeq" id="WP_092901343.1">
    <property type="nucleotide sequence ID" value="NZ_FOKK01000025.1"/>
</dbReference>
<keyword evidence="3 8" id="KW-1134">Transmembrane beta strand</keyword>
<dbReference type="STRING" id="237018.SAMN04489723_12517"/>
<sequence>MKKILLLGLSLFLVSAVAFAQGRKVTGIVSSGEDGQPIPGATVLVKGTSVGTATDIDGKYALTIPTDGKVLVFSFIGTNTQEIQIGQQSVIDVVLQPDVQSLSEVVITGAAGIESRRIEMGYNATSIETRDVAQGRAANVAAGLTGKVAGLQINTTGSGVNPNVRVILRGSRSLTGDNEALIVVDNVIVPNSILGNLNPQDIQEITVLNGANAAALYGSAASNGALIIVTKKGKSGAPRVTVGHTVNLEQVSFYPQIQDSFGSGYAGGYPHDYVPYENQQYGPRFDGSMVEIGKPLEDGSIQTVPYANTNSKNDFWETGVTNQTDLSVSGGDDKSTNFFSAQYLTNDGTTPGDQYTRASIRFNSTRKFTDKLALNVSTNYVQNRYDITTATGSMYDQILQTPAHIPLTSYKDWRNDPFANPNGYYNEYYDNPYFQADNSRQNSGNDYIVGNVELKYKPLTWVDFTYRVGISNRSYYNKNTTGKFTFTDYTKGISSAKTDIAGGVSDGAGYSNQLISDFLINLKKPVGEDLFFNLLLGNQLRKNQSKSVGVSANGLVIPGLYNVSNRVGEAGASESNFESSQIGVFAQFKTAYKDYLFLELTGRNDWVSTLSKANRSFFYPAANVSFVASDAFPSIKGKVISQFKVRGGISQVGQVNLDPYQLDPTFSPSSGFPYGSLSGYSLDNRLVAADLEPEITTSFELGTDFILFDGKVNGAFTYYQSETENQTISTGVSSATGFSSYLQNTGIVANQGFETMLNVTAFARNNFQINIGANYTFNDNYVKEIADDLDRLALSSGGNAQVYAIEGQPYPMLIGSVYKRDDQGRIIVDANSGYPSVAEGQVQLGNTQPRHRLGLNTEILYKGFRLYALAEYRGGYNIYYSGGGSFDFSGSGITTTYFNRERFVIPNSSYENPESPGTYIENTNVTVTDGGAGFWTDGSFRRNVAENYLIDGAYWKLREVAISYDFPASLMSRVGFIQGATITAQGRNLLIFTPNSNIYTDPDFNFSDGNAVGIVTLSATPPTRFYGGSITLTF</sequence>
<keyword evidence="2 8" id="KW-0813">Transport</keyword>
<evidence type="ECO:0000256" key="9">
    <source>
        <dbReference type="RuleBase" id="RU003357"/>
    </source>
</evidence>
<dbReference type="InterPro" id="IPR036942">
    <property type="entry name" value="Beta-barrel_TonB_sf"/>
</dbReference>
<dbReference type="PROSITE" id="PS52016">
    <property type="entry name" value="TONB_DEPENDENT_REC_3"/>
    <property type="match status" value="1"/>
</dbReference>
<dbReference type="InterPro" id="IPR012910">
    <property type="entry name" value="Plug_dom"/>
</dbReference>
<dbReference type="InterPro" id="IPR008969">
    <property type="entry name" value="CarboxyPept-like_regulatory"/>
</dbReference>
<keyword evidence="6 8" id="KW-0472">Membrane</keyword>
<evidence type="ECO:0000256" key="4">
    <source>
        <dbReference type="ARBA" id="ARBA00022692"/>
    </source>
</evidence>
<dbReference type="InterPro" id="IPR000531">
    <property type="entry name" value="Beta-barrel_TonB"/>
</dbReference>
<evidence type="ECO:0000256" key="3">
    <source>
        <dbReference type="ARBA" id="ARBA00022452"/>
    </source>
</evidence>
<evidence type="ECO:0000256" key="7">
    <source>
        <dbReference type="ARBA" id="ARBA00023237"/>
    </source>
</evidence>
<dbReference type="OrthoDB" id="9768177at2"/>
<evidence type="ECO:0000256" key="6">
    <source>
        <dbReference type="ARBA" id="ARBA00023136"/>
    </source>
</evidence>
<dbReference type="InterPro" id="IPR037066">
    <property type="entry name" value="Plug_dom_sf"/>
</dbReference>
<comment type="subcellular location">
    <subcellularLocation>
        <location evidence="1 8">Cell outer membrane</location>
        <topology evidence="1 8">Multi-pass membrane protein</topology>
    </subcellularLocation>
</comment>
<dbReference type="Gene3D" id="2.60.40.1120">
    <property type="entry name" value="Carboxypeptidase-like, regulatory domain"/>
    <property type="match status" value="1"/>
</dbReference>
<accession>A0A1I1CDD2</accession>
<protein>
    <submittedName>
        <fullName evidence="13">TonB-linked outer membrane protein, SusC/RagA family</fullName>
    </submittedName>
</protein>
<evidence type="ECO:0000259" key="12">
    <source>
        <dbReference type="Pfam" id="PF07715"/>
    </source>
</evidence>
<dbReference type="Pfam" id="PF13715">
    <property type="entry name" value="CarbopepD_reg_2"/>
    <property type="match status" value="1"/>
</dbReference>
<dbReference type="Gene3D" id="2.40.170.20">
    <property type="entry name" value="TonB-dependent receptor, beta-barrel domain"/>
    <property type="match status" value="1"/>
</dbReference>
<dbReference type="GO" id="GO:0009279">
    <property type="term" value="C:cell outer membrane"/>
    <property type="evidence" value="ECO:0007669"/>
    <property type="project" value="UniProtKB-SubCell"/>
</dbReference>